<dbReference type="InterPro" id="IPR051397">
    <property type="entry name" value="Zn-ADH-like_protein"/>
</dbReference>
<dbReference type="SUPFAM" id="SSF51735">
    <property type="entry name" value="NAD(P)-binding Rossmann-fold domains"/>
    <property type="match status" value="1"/>
</dbReference>
<reference evidence="3 4" key="1">
    <citation type="submission" date="2020-10" db="EMBL/GenBank/DDBJ databases">
        <title>Complete genome sequence of Corynebacterium massiliense DSM 45435, type strain of Corynebacterium massiliense.</title>
        <authorList>
            <person name="Busche T."/>
            <person name="Kalinowski J."/>
            <person name="Ruckert C."/>
        </authorList>
    </citation>
    <scope>NUCLEOTIDE SEQUENCE [LARGE SCALE GENOMIC DNA]</scope>
    <source>
        <strain evidence="3 4">DSM 45435</strain>
    </source>
</reference>
<dbReference type="InterPro" id="IPR014188">
    <property type="entry name" value="Acrylyl-CoA_reductase_AcuI"/>
</dbReference>
<protein>
    <submittedName>
        <fullName evidence="3">Acrylyl-CoA reductase AcuI</fullName>
        <ecNumber evidence="3">1.3.1.84</ecNumber>
    </submittedName>
</protein>
<dbReference type="EMBL" id="CP063189">
    <property type="protein sequence ID" value="WCZ33427.1"/>
    <property type="molecule type" value="Genomic_DNA"/>
</dbReference>
<evidence type="ECO:0000259" key="2">
    <source>
        <dbReference type="Pfam" id="PF08240"/>
    </source>
</evidence>
<evidence type="ECO:0000313" key="3">
    <source>
        <dbReference type="EMBL" id="WCZ33427.1"/>
    </source>
</evidence>
<dbReference type="Gene3D" id="3.40.50.720">
    <property type="entry name" value="NAD(P)-binding Rossmann-like Domain"/>
    <property type="match status" value="1"/>
</dbReference>
<proteinExistence type="predicted"/>
<dbReference type="CDD" id="cd08288">
    <property type="entry name" value="MDR_yhdh"/>
    <property type="match status" value="1"/>
</dbReference>
<dbReference type="Pfam" id="PF08240">
    <property type="entry name" value="ADH_N"/>
    <property type="match status" value="1"/>
</dbReference>
<accession>A0ABY7U9P7</accession>
<organism evidence="3 4">
    <name type="scientific">Corynebacterium massiliense DSM 45435</name>
    <dbReference type="NCBI Taxonomy" id="1121364"/>
    <lineage>
        <taxon>Bacteria</taxon>
        <taxon>Bacillati</taxon>
        <taxon>Actinomycetota</taxon>
        <taxon>Actinomycetes</taxon>
        <taxon>Mycobacteriales</taxon>
        <taxon>Corynebacteriaceae</taxon>
        <taxon>Corynebacterium</taxon>
    </lineage>
</organism>
<dbReference type="InterPro" id="IPR013149">
    <property type="entry name" value="ADH-like_C"/>
</dbReference>
<keyword evidence="3" id="KW-0560">Oxidoreductase</keyword>
<dbReference type="Gene3D" id="3.90.180.10">
    <property type="entry name" value="Medium-chain alcohol dehydrogenases, catalytic domain"/>
    <property type="match status" value="1"/>
</dbReference>
<dbReference type="PANTHER" id="PTHR43677">
    <property type="entry name" value="SHORT-CHAIN DEHYDROGENASE/REDUCTASE"/>
    <property type="match status" value="1"/>
</dbReference>
<dbReference type="InterPro" id="IPR036291">
    <property type="entry name" value="NAD(P)-bd_dom_sf"/>
</dbReference>
<evidence type="ECO:0000259" key="1">
    <source>
        <dbReference type="Pfam" id="PF00107"/>
    </source>
</evidence>
<dbReference type="RefSeq" id="WP_022863331.1">
    <property type="nucleotide sequence ID" value="NZ_ATVG01000009.1"/>
</dbReference>
<gene>
    <name evidence="3" type="primary">acuI</name>
    <name evidence="3" type="ORF">CMASS_10100</name>
</gene>
<dbReference type="InterPro" id="IPR013154">
    <property type="entry name" value="ADH-like_N"/>
</dbReference>
<dbReference type="PANTHER" id="PTHR43677:SF1">
    <property type="entry name" value="ACRYLYL-COA REDUCTASE ACUI-RELATED"/>
    <property type="match status" value="1"/>
</dbReference>
<dbReference type="GO" id="GO:0043957">
    <property type="term" value="F:acryloyl-CoA reductase (NADPH) activity"/>
    <property type="evidence" value="ECO:0007669"/>
    <property type="project" value="UniProtKB-EC"/>
</dbReference>
<feature type="domain" description="Alcohol dehydrogenase-like N-terminal" evidence="2">
    <location>
        <begin position="23"/>
        <end position="108"/>
    </location>
</feature>
<evidence type="ECO:0000313" key="4">
    <source>
        <dbReference type="Proteomes" id="UP001220064"/>
    </source>
</evidence>
<dbReference type="Pfam" id="PF00107">
    <property type="entry name" value="ADH_zinc_N"/>
    <property type="match status" value="1"/>
</dbReference>
<name>A0ABY7U9P7_9CORY</name>
<dbReference type="EC" id="1.3.1.84" evidence="3"/>
<dbReference type="Proteomes" id="UP001220064">
    <property type="component" value="Chromosome"/>
</dbReference>
<feature type="domain" description="Alcohol dehydrogenase-like C-terminal" evidence="1">
    <location>
        <begin position="156"/>
        <end position="283"/>
    </location>
</feature>
<sequence>MTNTLLVTESGLETVETPDEHAGAGDTLIAVSHSSMNYKDAMALDGNRGVVRTLPLVPGIDAVGTVLESPSLEEGTLVTVNGHGIGERRHGGFTPRMRIDASQVTRVPARFDAWTAAAIGTAGYTAALSVDALERTQKAMDTPADGPILVTGPTGGVGSIALQLLSARGYETVAATGRADEMGDYLRDLDASEVIDRAELSEAGKPLQKTRFGGVVDTVGSTILANAIAQVRWGGVVTACGMAAGNDLPASVLPFILRGVHLAGVNSVDAPAHLRDAAWELLAETLDVEKLRTFTQTVGMDDAPGIGKQLLAGTWHGRAVVEIDAD</sequence>
<dbReference type="SUPFAM" id="SSF50129">
    <property type="entry name" value="GroES-like"/>
    <property type="match status" value="1"/>
</dbReference>
<keyword evidence="4" id="KW-1185">Reference proteome</keyword>
<dbReference type="NCBIfam" id="TIGR02823">
    <property type="entry name" value="oxido_YhdH"/>
    <property type="match status" value="1"/>
</dbReference>
<dbReference type="InterPro" id="IPR011032">
    <property type="entry name" value="GroES-like_sf"/>
</dbReference>